<protein>
    <submittedName>
        <fullName evidence="2">Uncharacterized protein</fullName>
    </submittedName>
</protein>
<feature type="transmembrane region" description="Helical" evidence="1">
    <location>
        <begin position="60"/>
        <end position="80"/>
    </location>
</feature>
<sequence length="176" mass="20479">MVRAYDLLTGTQLCIAFIYVAMAFLFQKKQEFHILFLFGMPIMYICWGSVLIYYFSYFLYLTLLWMLLGFLLGIVISVYKSNWFSQLYYIESKHSIICHKAIVLLGYFLVSALAAGMLQLFLYNYSDYIYNWNFNEGMGLIIGVFMGVCWGSAGVMLLNVQWVDERHEDCSFTSSS</sequence>
<evidence type="ECO:0000313" key="3">
    <source>
        <dbReference type="Proteomes" id="UP000199309"/>
    </source>
</evidence>
<accession>A0A1H0A6W1</accession>
<keyword evidence="1" id="KW-1133">Transmembrane helix</keyword>
<dbReference type="Proteomes" id="UP000199309">
    <property type="component" value="Unassembled WGS sequence"/>
</dbReference>
<feature type="transmembrane region" description="Helical" evidence="1">
    <location>
        <begin position="6"/>
        <end position="26"/>
    </location>
</feature>
<gene>
    <name evidence="2" type="ORF">SAMN05660299_02467</name>
</gene>
<keyword evidence="1" id="KW-0472">Membrane</keyword>
<dbReference type="AlphaFoldDB" id="A0A1H0A6W1"/>
<feature type="transmembrane region" description="Helical" evidence="1">
    <location>
        <begin position="101"/>
        <end position="125"/>
    </location>
</feature>
<name>A0A1H0A6W1_9FIRM</name>
<feature type="transmembrane region" description="Helical" evidence="1">
    <location>
        <begin position="137"/>
        <end position="158"/>
    </location>
</feature>
<evidence type="ECO:0000313" key="2">
    <source>
        <dbReference type="EMBL" id="SDN29368.1"/>
    </source>
</evidence>
<dbReference type="STRING" id="349095.SAMN05660299_02467"/>
<dbReference type="RefSeq" id="WP_091652426.1">
    <property type="nucleotide sequence ID" value="NZ_FNHQ01000036.1"/>
</dbReference>
<evidence type="ECO:0000256" key="1">
    <source>
        <dbReference type="SAM" id="Phobius"/>
    </source>
</evidence>
<reference evidence="2 3" key="1">
    <citation type="submission" date="2016-10" db="EMBL/GenBank/DDBJ databases">
        <authorList>
            <person name="de Groot N.N."/>
        </authorList>
    </citation>
    <scope>NUCLEOTIDE SEQUENCE [LARGE SCALE GENOMIC DNA]</scope>
    <source>
        <strain evidence="2 3">DSM 16981</strain>
    </source>
</reference>
<dbReference type="EMBL" id="FNHQ01000036">
    <property type="protein sequence ID" value="SDN29368.1"/>
    <property type="molecule type" value="Genomic_DNA"/>
</dbReference>
<keyword evidence="3" id="KW-1185">Reference proteome</keyword>
<organism evidence="2 3">
    <name type="scientific">Megasphaera paucivorans</name>
    <dbReference type="NCBI Taxonomy" id="349095"/>
    <lineage>
        <taxon>Bacteria</taxon>
        <taxon>Bacillati</taxon>
        <taxon>Bacillota</taxon>
        <taxon>Negativicutes</taxon>
        <taxon>Veillonellales</taxon>
        <taxon>Veillonellaceae</taxon>
        <taxon>Megasphaera</taxon>
    </lineage>
</organism>
<feature type="transmembrane region" description="Helical" evidence="1">
    <location>
        <begin position="33"/>
        <end position="54"/>
    </location>
</feature>
<keyword evidence="1" id="KW-0812">Transmembrane</keyword>
<proteinExistence type="predicted"/>